<dbReference type="InterPro" id="IPR011051">
    <property type="entry name" value="RmlC_Cupin_sf"/>
</dbReference>
<organism evidence="6 7">
    <name type="scientific">Rothia aerolata</name>
    <dbReference type="NCBI Taxonomy" id="1812262"/>
    <lineage>
        <taxon>Bacteria</taxon>
        <taxon>Bacillati</taxon>
        <taxon>Actinomycetota</taxon>
        <taxon>Actinomycetes</taxon>
        <taxon>Micrococcales</taxon>
        <taxon>Micrococcaceae</taxon>
        <taxon>Rothia</taxon>
    </lineage>
</organism>
<evidence type="ECO:0000259" key="4">
    <source>
        <dbReference type="Pfam" id="PF02678"/>
    </source>
</evidence>
<feature type="compositionally biased region" description="Pro residues" evidence="3">
    <location>
        <begin position="345"/>
        <end position="355"/>
    </location>
</feature>
<name>A0A917MVN6_9MICC</name>
<dbReference type="AlphaFoldDB" id="A0A917MVN6"/>
<dbReference type="SUPFAM" id="SSF51182">
    <property type="entry name" value="RmlC-like cupins"/>
    <property type="match status" value="1"/>
</dbReference>
<evidence type="ECO:0000313" key="6">
    <source>
        <dbReference type="EMBL" id="GGH66969.1"/>
    </source>
</evidence>
<dbReference type="PANTHER" id="PTHR13903:SF8">
    <property type="entry name" value="PIRIN"/>
    <property type="match status" value="1"/>
</dbReference>
<dbReference type="EMBL" id="BMDC01000005">
    <property type="protein sequence ID" value="GGH66969.1"/>
    <property type="molecule type" value="Genomic_DNA"/>
</dbReference>
<evidence type="ECO:0000256" key="1">
    <source>
        <dbReference type="ARBA" id="ARBA00008416"/>
    </source>
</evidence>
<sequence length="365" mass="39558">MSNTDPRDTERSNPSSNGLSNGVTVHSTEKGPVEILEPREVPLGGPRAMTVHRSLPQKARSLVGAWCFLDAYGPDRVSDSGGMKVARHPHTGLATVSWLFEGNIDHIDSAGNWATVRPGWVNLMNAGKGITHSEYSSDTTEVLHGLQLWYALPDEHRFGEPRLDSYLPPLIEGEGYTARVFLGSLLGSTSPVETHIPLTGAEFRLDAGATLEIPVPEDHEHGIIQVTGSISLDGVEVPENAIGVAPTGRSALTLTAGSEPVTAVLIGGEPLGEQIVMWWNFVGRTHEEVELWRKRYMQEMGFDPADENSPAPTGETVGEVLPTELLGESYQDDDTAYPQFGEFPPNQPTPIPAPQLPNARLRLRG</sequence>
<dbReference type="Pfam" id="PF05726">
    <property type="entry name" value="Pirin_C"/>
    <property type="match status" value="1"/>
</dbReference>
<gene>
    <name evidence="6" type="ORF">GCM10007359_21640</name>
</gene>
<dbReference type="Proteomes" id="UP000600171">
    <property type="component" value="Unassembled WGS sequence"/>
</dbReference>
<keyword evidence="7" id="KW-1185">Reference proteome</keyword>
<reference evidence="6 7" key="1">
    <citation type="journal article" date="2014" name="Int. J. Syst. Evol. Microbiol.">
        <title>Complete genome sequence of Corynebacterium casei LMG S-19264T (=DSM 44701T), isolated from a smear-ripened cheese.</title>
        <authorList>
            <consortium name="US DOE Joint Genome Institute (JGI-PGF)"/>
            <person name="Walter F."/>
            <person name="Albersmeier A."/>
            <person name="Kalinowski J."/>
            <person name="Ruckert C."/>
        </authorList>
    </citation>
    <scope>NUCLEOTIDE SEQUENCE [LARGE SCALE GENOMIC DNA]</scope>
    <source>
        <strain evidence="6 7">CCM 8669</strain>
    </source>
</reference>
<feature type="region of interest" description="Disordered" evidence="3">
    <location>
        <begin position="327"/>
        <end position="365"/>
    </location>
</feature>
<dbReference type="InterPro" id="IPR014710">
    <property type="entry name" value="RmlC-like_jellyroll"/>
</dbReference>
<dbReference type="InterPro" id="IPR012093">
    <property type="entry name" value="Pirin"/>
</dbReference>
<feature type="compositionally biased region" description="Polar residues" evidence="3">
    <location>
        <begin position="12"/>
        <end position="26"/>
    </location>
</feature>
<feature type="domain" description="Pirin N-terminal" evidence="4">
    <location>
        <begin position="51"/>
        <end position="149"/>
    </location>
</feature>
<feature type="domain" description="Pirin C-terminal" evidence="5">
    <location>
        <begin position="201"/>
        <end position="291"/>
    </location>
</feature>
<feature type="region of interest" description="Disordered" evidence="3">
    <location>
        <begin position="1"/>
        <end position="34"/>
    </location>
</feature>
<feature type="compositionally biased region" description="Basic and acidic residues" evidence="3">
    <location>
        <begin position="1"/>
        <end position="11"/>
    </location>
</feature>
<dbReference type="CDD" id="cd02247">
    <property type="entry name" value="cupin_pirin_C"/>
    <property type="match status" value="1"/>
</dbReference>
<proteinExistence type="inferred from homology"/>
<dbReference type="Gene3D" id="2.60.120.10">
    <property type="entry name" value="Jelly Rolls"/>
    <property type="match status" value="2"/>
</dbReference>
<accession>A0A917MVN6</accession>
<evidence type="ECO:0000313" key="7">
    <source>
        <dbReference type="Proteomes" id="UP000600171"/>
    </source>
</evidence>
<protein>
    <recommendedName>
        <fullName evidence="8">Pirin</fullName>
    </recommendedName>
</protein>
<comment type="caution">
    <text evidence="6">The sequence shown here is derived from an EMBL/GenBank/DDBJ whole genome shotgun (WGS) entry which is preliminary data.</text>
</comment>
<evidence type="ECO:0000256" key="2">
    <source>
        <dbReference type="RuleBase" id="RU003457"/>
    </source>
</evidence>
<dbReference type="PANTHER" id="PTHR13903">
    <property type="entry name" value="PIRIN-RELATED"/>
    <property type="match status" value="1"/>
</dbReference>
<evidence type="ECO:0000259" key="5">
    <source>
        <dbReference type="Pfam" id="PF05726"/>
    </source>
</evidence>
<dbReference type="InterPro" id="IPR003829">
    <property type="entry name" value="Pirin_N_dom"/>
</dbReference>
<dbReference type="Pfam" id="PF02678">
    <property type="entry name" value="Pirin"/>
    <property type="match status" value="1"/>
</dbReference>
<dbReference type="RefSeq" id="WP_188360398.1">
    <property type="nucleotide sequence ID" value="NZ_BMDC01000005.1"/>
</dbReference>
<dbReference type="InterPro" id="IPR008778">
    <property type="entry name" value="Pirin_C_dom"/>
</dbReference>
<evidence type="ECO:0008006" key="8">
    <source>
        <dbReference type="Google" id="ProtNLM"/>
    </source>
</evidence>
<comment type="similarity">
    <text evidence="1 2">Belongs to the pirin family.</text>
</comment>
<evidence type="ECO:0000256" key="3">
    <source>
        <dbReference type="SAM" id="MobiDB-lite"/>
    </source>
</evidence>